<dbReference type="EMBL" id="CM046112">
    <property type="protein sequence ID" value="KAI8429179.1"/>
    <property type="molecule type" value="Genomic_DNA"/>
</dbReference>
<evidence type="ECO:0000313" key="2">
    <source>
        <dbReference type="Proteomes" id="UP001064048"/>
    </source>
</evidence>
<gene>
    <name evidence="1" type="ORF">MSG28_007716</name>
</gene>
<organism evidence="1 2">
    <name type="scientific">Choristoneura fumiferana</name>
    <name type="common">Spruce budworm moth</name>
    <name type="synonym">Archips fumiferana</name>
    <dbReference type="NCBI Taxonomy" id="7141"/>
    <lineage>
        <taxon>Eukaryota</taxon>
        <taxon>Metazoa</taxon>
        <taxon>Ecdysozoa</taxon>
        <taxon>Arthropoda</taxon>
        <taxon>Hexapoda</taxon>
        <taxon>Insecta</taxon>
        <taxon>Pterygota</taxon>
        <taxon>Neoptera</taxon>
        <taxon>Endopterygota</taxon>
        <taxon>Lepidoptera</taxon>
        <taxon>Glossata</taxon>
        <taxon>Ditrysia</taxon>
        <taxon>Tortricoidea</taxon>
        <taxon>Tortricidae</taxon>
        <taxon>Tortricinae</taxon>
        <taxon>Choristoneura</taxon>
    </lineage>
</organism>
<proteinExistence type="predicted"/>
<reference evidence="1 2" key="1">
    <citation type="journal article" date="2022" name="Genome Biol. Evol.">
        <title>The Spruce Budworm Genome: Reconstructing the Evolutionary History of Antifreeze Proteins.</title>
        <authorList>
            <person name="Beliveau C."/>
            <person name="Gagne P."/>
            <person name="Picq S."/>
            <person name="Vernygora O."/>
            <person name="Keeling C.I."/>
            <person name="Pinkney K."/>
            <person name="Doucet D."/>
            <person name="Wen F."/>
            <person name="Johnston J.S."/>
            <person name="Maaroufi H."/>
            <person name="Boyle B."/>
            <person name="Laroche J."/>
            <person name="Dewar K."/>
            <person name="Juretic N."/>
            <person name="Blackburn G."/>
            <person name="Nisole A."/>
            <person name="Brunet B."/>
            <person name="Brandao M."/>
            <person name="Lumley L."/>
            <person name="Duan J."/>
            <person name="Quan G."/>
            <person name="Lucarotti C.J."/>
            <person name="Roe A.D."/>
            <person name="Sperling F.A.H."/>
            <person name="Levesque R.C."/>
            <person name="Cusson M."/>
        </authorList>
    </citation>
    <scope>NUCLEOTIDE SEQUENCE [LARGE SCALE GENOMIC DNA]</scope>
    <source>
        <strain evidence="1">Glfc:IPQL:Cfum</strain>
    </source>
</reference>
<comment type="caution">
    <text evidence="1">The sequence shown here is derived from an EMBL/GenBank/DDBJ whole genome shotgun (WGS) entry which is preliminary data.</text>
</comment>
<protein>
    <submittedName>
        <fullName evidence="1">Uncharacterized protein</fullName>
    </submittedName>
</protein>
<evidence type="ECO:0000313" key="1">
    <source>
        <dbReference type="EMBL" id="KAI8429179.1"/>
    </source>
</evidence>
<accession>A0ACC0JYG9</accession>
<dbReference type="Proteomes" id="UP001064048">
    <property type="component" value="Chromosome 12"/>
</dbReference>
<keyword evidence="2" id="KW-1185">Reference proteome</keyword>
<sequence>MKIKSAQRPKDATLKRQRWMTDETLALVEERRVLRATGASIILQNKLNSCIQAACRRDKNMFLQNICTEIQNHGERHETGDLHKKIREITKKFCSKSWAIEDSEGNVVTILEDALNVWKNYCQSLFLDPESRNYTDTEPDDEDLEPRILKEEVRAAIEHLKGGKAVGSDCIPIETIRCCGDFGVDILHIICNRIWTNGTWPREWTHSIFIPLHKKGSTTKCSNYRLIALISHASKILLHILNERLKAYISKEIAPEQAGFVKGKGTREQILIVRQIIEKAKEFNRPTYICFVDYQKAFDSVKWPHLWKTLADMGVPKHLVHTLRTLYENGSASVRVDNVTSDSLHPSAGVRQGCILSPLLFNIYTENIMRIALENWTDGIPIGGKNISNLRYADDTTLIATSRENIAKLLHRIERVSLQFGLKINRQKTKMMIVDRSQNNAPHITEIANCEVVQSYIYLGSLITNTGGSEDEIKRRIAITRSAMEKLTRIWRDRNITKTTKVQLVRSLVFPIFLYGAETWTVKERERQRIDALEMWCWRRMLRVSWTQHRTNLSILEELQVKERLSSIVRSRILRYFGHVTRRGEHSIERLVVQGRVNGKRSRGRSPMRWTDQIKALTNTPLNTCAREATARENWRRIVRRAT</sequence>
<name>A0ACC0JYG9_CHOFU</name>